<dbReference type="PANTHER" id="PTHR11941:SF54">
    <property type="entry name" value="ENOYL-COA HYDRATASE, MITOCHONDRIAL"/>
    <property type="match status" value="1"/>
</dbReference>
<evidence type="ECO:0000313" key="1">
    <source>
        <dbReference type="EMBL" id="GGZ63768.1"/>
    </source>
</evidence>
<dbReference type="Gene3D" id="3.90.226.10">
    <property type="entry name" value="2-enoyl-CoA Hydratase, Chain A, domain 1"/>
    <property type="match status" value="1"/>
</dbReference>
<comment type="caution">
    <text evidence="1">The sequence shown here is derived from an EMBL/GenBank/DDBJ whole genome shotgun (WGS) entry which is preliminary data.</text>
</comment>
<dbReference type="InterPro" id="IPR029045">
    <property type="entry name" value="ClpP/crotonase-like_dom_sf"/>
</dbReference>
<gene>
    <name evidence="1" type="ORF">GCM10010387_66410</name>
</gene>
<organism evidence="1 2">
    <name type="scientific">Streptomyces inusitatus</name>
    <dbReference type="NCBI Taxonomy" id="68221"/>
    <lineage>
        <taxon>Bacteria</taxon>
        <taxon>Bacillati</taxon>
        <taxon>Actinomycetota</taxon>
        <taxon>Actinomycetes</taxon>
        <taxon>Kitasatosporales</taxon>
        <taxon>Streptomycetaceae</taxon>
        <taxon>Streptomyces</taxon>
    </lineage>
</organism>
<dbReference type="GO" id="GO:0006635">
    <property type="term" value="P:fatty acid beta-oxidation"/>
    <property type="evidence" value="ECO:0007669"/>
    <property type="project" value="TreeGrafter"/>
</dbReference>
<sequence>MSPSADRAGLDGRSVPGGLDAAVDALASVAARGEERLASLPEPVERDPGQRETAARAKLAVRQARHAFLREHVDAVYDDLTEGGAVRLRLRELVDSAGARFPGLLPGAEPMAAESKRIQAHKEGLEIDQGLFLREVLGSVSAGTHLMESMLRPTERALRLLPEFRRTGSIALPSVRLERTGTAAELTLCRDDCLNAEDDQQVDDVETAVDLALLDPAVRVGAFRGGPMSHPRYAGRRVFSAGINLKRLHAGEISFVDFLMRREMGYINKLVRGIAVPHDASWRSPTIEKPWLAGVDTFAIGGGAQLLLVFDRVIAGADAFFSLPAAQEGIVPGASNFRLGRAIGSRRSRQIVLWGRKVWASEPDGGLLFDEVVDPAELDAAMRKGMDRLDNAAVVTNRRMLNLAEEPPDSFRVYMAEFALQQALRIYSEDVLGKVGRFTAGAVSK</sequence>
<evidence type="ECO:0008006" key="3">
    <source>
        <dbReference type="Google" id="ProtNLM"/>
    </source>
</evidence>
<dbReference type="Proteomes" id="UP000630936">
    <property type="component" value="Unassembled WGS sequence"/>
</dbReference>
<proteinExistence type="predicted"/>
<dbReference type="InterPro" id="IPR053482">
    <property type="entry name" value="DPA-CoA_Dioxygenase"/>
</dbReference>
<dbReference type="InterPro" id="IPR001753">
    <property type="entry name" value="Enoyl-CoA_hydra/iso"/>
</dbReference>
<dbReference type="Pfam" id="PF00378">
    <property type="entry name" value="ECH_1"/>
    <property type="match status" value="1"/>
</dbReference>
<dbReference type="RefSeq" id="WP_190127029.1">
    <property type="nucleotide sequence ID" value="NZ_BMWG01000039.1"/>
</dbReference>
<reference evidence="1" key="2">
    <citation type="submission" date="2020-09" db="EMBL/GenBank/DDBJ databases">
        <authorList>
            <person name="Sun Q."/>
            <person name="Ohkuma M."/>
        </authorList>
    </citation>
    <scope>NUCLEOTIDE SEQUENCE</scope>
    <source>
        <strain evidence="1">JCM 4988</strain>
    </source>
</reference>
<dbReference type="CDD" id="cd06558">
    <property type="entry name" value="crotonase-like"/>
    <property type="match status" value="1"/>
</dbReference>
<keyword evidence="2" id="KW-1185">Reference proteome</keyword>
<evidence type="ECO:0000313" key="2">
    <source>
        <dbReference type="Proteomes" id="UP000630936"/>
    </source>
</evidence>
<accession>A0A918QPB1</accession>
<reference evidence="1" key="1">
    <citation type="journal article" date="2014" name="Int. J. Syst. Evol. Microbiol.">
        <title>Complete genome sequence of Corynebacterium casei LMG S-19264T (=DSM 44701T), isolated from a smear-ripened cheese.</title>
        <authorList>
            <consortium name="US DOE Joint Genome Institute (JGI-PGF)"/>
            <person name="Walter F."/>
            <person name="Albersmeier A."/>
            <person name="Kalinowski J."/>
            <person name="Ruckert C."/>
        </authorList>
    </citation>
    <scope>NUCLEOTIDE SEQUENCE</scope>
    <source>
        <strain evidence="1">JCM 4988</strain>
    </source>
</reference>
<dbReference type="PANTHER" id="PTHR11941">
    <property type="entry name" value="ENOYL-COA HYDRATASE-RELATED"/>
    <property type="match status" value="1"/>
</dbReference>
<dbReference type="NCBIfam" id="NF042432">
    <property type="entry name" value="DHPACoAdixog_DpgC"/>
    <property type="match status" value="1"/>
</dbReference>
<dbReference type="Gene3D" id="1.20.58.1300">
    <property type="match status" value="1"/>
</dbReference>
<dbReference type="EMBL" id="BMWG01000039">
    <property type="protein sequence ID" value="GGZ63768.1"/>
    <property type="molecule type" value="Genomic_DNA"/>
</dbReference>
<dbReference type="AlphaFoldDB" id="A0A918QPB1"/>
<protein>
    <recommendedName>
        <fullName evidence="3">Enoyl-CoA hydratase</fullName>
    </recommendedName>
</protein>
<dbReference type="GO" id="GO:0003824">
    <property type="term" value="F:catalytic activity"/>
    <property type="evidence" value="ECO:0007669"/>
    <property type="project" value="UniProtKB-ARBA"/>
</dbReference>
<name>A0A918QPB1_9ACTN</name>
<dbReference type="SUPFAM" id="SSF52096">
    <property type="entry name" value="ClpP/crotonase"/>
    <property type="match status" value="1"/>
</dbReference>